<name>A0A7J8WBC2_9ROSI</name>
<gene>
    <name evidence="1" type="ORF">Goklo_024169</name>
</gene>
<evidence type="ECO:0000313" key="1">
    <source>
        <dbReference type="EMBL" id="MBA0672130.1"/>
    </source>
</evidence>
<dbReference type="Proteomes" id="UP000593573">
    <property type="component" value="Unassembled WGS sequence"/>
</dbReference>
<proteinExistence type="predicted"/>
<dbReference type="EMBL" id="JABFAB010243460">
    <property type="protein sequence ID" value="MBA0672130.1"/>
    <property type="molecule type" value="Genomic_DNA"/>
</dbReference>
<evidence type="ECO:0000313" key="2">
    <source>
        <dbReference type="Proteomes" id="UP000593573"/>
    </source>
</evidence>
<keyword evidence="2" id="KW-1185">Reference proteome</keyword>
<reference evidence="1 2" key="1">
    <citation type="journal article" date="2019" name="Genome Biol. Evol.">
        <title>Insights into the evolution of the New World diploid cottons (Gossypium, subgenus Houzingenia) based on genome sequencing.</title>
        <authorList>
            <person name="Grover C.E."/>
            <person name="Arick M.A. 2nd"/>
            <person name="Thrash A."/>
            <person name="Conover J.L."/>
            <person name="Sanders W.S."/>
            <person name="Peterson D.G."/>
            <person name="Frelichowski J.E."/>
            <person name="Scheffler J.A."/>
            <person name="Scheffler B.E."/>
            <person name="Wendel J.F."/>
        </authorList>
    </citation>
    <scope>NUCLEOTIDE SEQUENCE [LARGE SCALE GENOMIC DNA]</scope>
    <source>
        <strain evidence="1">57</strain>
        <tissue evidence="1">Leaf</tissue>
    </source>
</reference>
<comment type="caution">
    <text evidence="1">The sequence shown here is derived from an EMBL/GenBank/DDBJ whole genome shotgun (WGS) entry which is preliminary data.</text>
</comment>
<dbReference type="OrthoDB" id="1744659at2759"/>
<organism evidence="1 2">
    <name type="scientific">Gossypium klotzschianum</name>
    <dbReference type="NCBI Taxonomy" id="34286"/>
    <lineage>
        <taxon>Eukaryota</taxon>
        <taxon>Viridiplantae</taxon>
        <taxon>Streptophyta</taxon>
        <taxon>Embryophyta</taxon>
        <taxon>Tracheophyta</taxon>
        <taxon>Spermatophyta</taxon>
        <taxon>Magnoliopsida</taxon>
        <taxon>eudicotyledons</taxon>
        <taxon>Gunneridae</taxon>
        <taxon>Pentapetalae</taxon>
        <taxon>rosids</taxon>
        <taxon>malvids</taxon>
        <taxon>Malvales</taxon>
        <taxon>Malvaceae</taxon>
        <taxon>Malvoideae</taxon>
        <taxon>Gossypium</taxon>
    </lineage>
</organism>
<sequence length="83" mass="9661">MLLLCFLPPPYKCFRETLIYGRDKLSFEDVKGNLLSREKINNKFGSDSKADRQASILVASKKRDKMCRSCKKLGHIKVDYYKL</sequence>
<accession>A0A7J8WBC2</accession>
<protein>
    <submittedName>
        <fullName evidence="1">Uncharacterized protein</fullName>
    </submittedName>
</protein>
<dbReference type="AlphaFoldDB" id="A0A7J8WBC2"/>